<keyword evidence="3" id="KW-1015">Disulfide bond</keyword>
<name>A0AA40ZUT4_9BACT</name>
<dbReference type="PANTHER" id="PTHR42852:SF6">
    <property type="entry name" value="THIOL:DISULFIDE INTERCHANGE PROTEIN DSBE"/>
    <property type="match status" value="1"/>
</dbReference>
<evidence type="ECO:0000259" key="6">
    <source>
        <dbReference type="PROSITE" id="PS51352"/>
    </source>
</evidence>
<protein>
    <submittedName>
        <fullName evidence="7">Redoxin domain-containing protein</fullName>
    </submittedName>
</protein>
<dbReference type="CDD" id="cd02966">
    <property type="entry name" value="TlpA_like_family"/>
    <property type="match status" value="1"/>
</dbReference>
<accession>A0AA40ZUT4</accession>
<evidence type="ECO:0000256" key="1">
    <source>
        <dbReference type="ARBA" id="ARBA00004196"/>
    </source>
</evidence>
<dbReference type="PROSITE" id="PS51257">
    <property type="entry name" value="PROKAR_LIPOPROTEIN"/>
    <property type="match status" value="1"/>
</dbReference>
<evidence type="ECO:0000313" key="8">
    <source>
        <dbReference type="Proteomes" id="UP000698924"/>
    </source>
</evidence>
<dbReference type="Proteomes" id="UP000698924">
    <property type="component" value="Unassembled WGS sequence"/>
</dbReference>
<dbReference type="GO" id="GO:0030313">
    <property type="term" value="C:cell envelope"/>
    <property type="evidence" value="ECO:0007669"/>
    <property type="project" value="UniProtKB-SubCell"/>
</dbReference>
<dbReference type="Pfam" id="PF13905">
    <property type="entry name" value="Thioredoxin_8"/>
    <property type="match status" value="1"/>
</dbReference>
<dbReference type="EMBL" id="JACJMO010000017">
    <property type="protein sequence ID" value="MBM6858084.1"/>
    <property type="molecule type" value="Genomic_DNA"/>
</dbReference>
<comment type="subcellular location">
    <subcellularLocation>
        <location evidence="1">Cell envelope</location>
    </subcellularLocation>
</comment>
<sequence>MKKLYPLLFLAAWLLAACSNHEKDIVSISGIIKGLGNDTLYIYGTDRLYNRLDTLTVKEDKISTQLEIDTLISAWLRFSDGTEIPIYMNKGEKIEINGSATCLDSLYIKGNTANEKLSLFRQKIERDTTLTAQALEDSAKVFIQNNLTSPASLYVLDKYLVQKTSPDFPEIKKLIEGMTGELKEYLYVENLLRQIETAEKTEPGKMAPYFQLPSSEGKDLKRTDFKDKYLLLHFWASWDEKSKESNQMLRKIYKDKKKHKDFEILGISLDTDKDLWKEAIENDTLTWKQACDCKGWNSDIIEQFNIRALPTNILLTPTGKIEGRNLTQEQLEERLKEIVKEKKQTKK</sequence>
<keyword evidence="4" id="KW-0676">Redox-active center</keyword>
<dbReference type="Gene3D" id="3.40.30.10">
    <property type="entry name" value="Glutaredoxin"/>
    <property type="match status" value="1"/>
</dbReference>
<keyword evidence="8" id="KW-1185">Reference proteome</keyword>
<dbReference type="InterPro" id="IPR036249">
    <property type="entry name" value="Thioredoxin-like_sf"/>
</dbReference>
<dbReference type="InterPro" id="IPR025380">
    <property type="entry name" value="DUF4369"/>
</dbReference>
<dbReference type="SUPFAM" id="SSF52833">
    <property type="entry name" value="Thioredoxin-like"/>
    <property type="match status" value="1"/>
</dbReference>
<dbReference type="InterPro" id="IPR050553">
    <property type="entry name" value="Thioredoxin_ResA/DsbE_sf"/>
</dbReference>
<evidence type="ECO:0000256" key="5">
    <source>
        <dbReference type="SAM" id="SignalP"/>
    </source>
</evidence>
<dbReference type="Pfam" id="PF14289">
    <property type="entry name" value="DUF4369"/>
    <property type="match status" value="1"/>
</dbReference>
<gene>
    <name evidence="7" type="ORF">H6D15_10815</name>
</gene>
<feature type="chain" id="PRO_5041271356" evidence="5">
    <location>
        <begin position="23"/>
        <end position="347"/>
    </location>
</feature>
<proteinExistence type="predicted"/>
<dbReference type="AlphaFoldDB" id="A0AA40ZUT4"/>
<keyword evidence="5" id="KW-0732">Signal</keyword>
<feature type="signal peptide" evidence="5">
    <location>
        <begin position="1"/>
        <end position="22"/>
    </location>
</feature>
<evidence type="ECO:0000256" key="2">
    <source>
        <dbReference type="ARBA" id="ARBA00022748"/>
    </source>
</evidence>
<dbReference type="InterPro" id="IPR013766">
    <property type="entry name" value="Thioredoxin_domain"/>
</dbReference>
<dbReference type="RefSeq" id="WP_204972382.1">
    <property type="nucleotide sequence ID" value="NZ_JAAZTS010000017.1"/>
</dbReference>
<reference evidence="7 8" key="1">
    <citation type="journal article" date="2021" name="Sci. Rep.">
        <title>The distribution of antibiotic resistance genes in chicken gut microbiota commensals.</title>
        <authorList>
            <person name="Juricova H."/>
            <person name="Matiasovicova J."/>
            <person name="Kubasova T."/>
            <person name="Cejkova D."/>
            <person name="Rychlik I."/>
        </authorList>
    </citation>
    <scope>NUCLEOTIDE SEQUENCE [LARGE SCALE GENOMIC DNA]</scope>
    <source>
        <strain evidence="7 8">An421</strain>
    </source>
</reference>
<dbReference type="InterPro" id="IPR012336">
    <property type="entry name" value="Thioredoxin-like_fold"/>
</dbReference>
<dbReference type="PANTHER" id="PTHR42852">
    <property type="entry name" value="THIOL:DISULFIDE INTERCHANGE PROTEIN DSBE"/>
    <property type="match status" value="1"/>
</dbReference>
<organism evidence="7 8">
    <name type="scientific">Caecibacteroides pullorum</name>
    <dbReference type="NCBI Taxonomy" id="2725562"/>
    <lineage>
        <taxon>Bacteria</taxon>
        <taxon>Pseudomonadati</taxon>
        <taxon>Bacteroidota</taxon>
        <taxon>Bacteroidia</taxon>
        <taxon>Bacteroidales</taxon>
        <taxon>Bacteroidaceae</taxon>
        <taxon>Caecibacteroides</taxon>
    </lineage>
</organism>
<keyword evidence="2" id="KW-0201">Cytochrome c-type biogenesis</keyword>
<evidence type="ECO:0000256" key="4">
    <source>
        <dbReference type="ARBA" id="ARBA00023284"/>
    </source>
</evidence>
<dbReference type="GO" id="GO:0017004">
    <property type="term" value="P:cytochrome complex assembly"/>
    <property type="evidence" value="ECO:0007669"/>
    <property type="project" value="UniProtKB-KW"/>
</dbReference>
<dbReference type="PROSITE" id="PS51352">
    <property type="entry name" value="THIOREDOXIN_2"/>
    <property type="match status" value="1"/>
</dbReference>
<evidence type="ECO:0000256" key="3">
    <source>
        <dbReference type="ARBA" id="ARBA00023157"/>
    </source>
</evidence>
<comment type="caution">
    <text evidence="7">The sequence shown here is derived from an EMBL/GenBank/DDBJ whole genome shotgun (WGS) entry which is preliminary data.</text>
</comment>
<evidence type="ECO:0000313" key="7">
    <source>
        <dbReference type="EMBL" id="MBM6858084.1"/>
    </source>
</evidence>
<feature type="domain" description="Thioredoxin" evidence="6">
    <location>
        <begin position="201"/>
        <end position="344"/>
    </location>
</feature>